<evidence type="ECO:0000256" key="7">
    <source>
        <dbReference type="SAM" id="MobiDB-lite"/>
    </source>
</evidence>
<dbReference type="GO" id="GO:0005262">
    <property type="term" value="F:calcium channel activity"/>
    <property type="evidence" value="ECO:0007669"/>
    <property type="project" value="EnsemblFungi"/>
</dbReference>
<dbReference type="GO" id="GO:0009992">
    <property type="term" value="P:intracellular water homeostasis"/>
    <property type="evidence" value="ECO:0007669"/>
    <property type="project" value="EnsemblFungi"/>
</dbReference>
<dbReference type="InterPro" id="IPR032800">
    <property type="entry name" value="TRP_N"/>
</dbReference>
<dbReference type="Proteomes" id="UP000095023">
    <property type="component" value="Unassembled WGS sequence"/>
</dbReference>
<evidence type="ECO:0000256" key="3">
    <source>
        <dbReference type="ARBA" id="ARBA00022692"/>
    </source>
</evidence>
<feature type="chain" id="PRO_5009163257" description="ML-like domain-containing protein" evidence="9">
    <location>
        <begin position="21"/>
        <end position="667"/>
    </location>
</feature>
<dbReference type="InterPro" id="IPR040241">
    <property type="entry name" value="TRP_Flc/Pkd2-like"/>
</dbReference>
<comment type="similarity">
    <text evidence="2">Belongs to the transient receptor potential (TRP) ion channel family.</text>
</comment>
<comment type="subcellular location">
    <subcellularLocation>
        <location evidence="1">Membrane</location>
        <topology evidence="1">Multi-pass membrane protein</topology>
    </subcellularLocation>
</comment>
<evidence type="ECO:0000256" key="6">
    <source>
        <dbReference type="ARBA" id="ARBA00023136"/>
    </source>
</evidence>
<dbReference type="GO" id="GO:0090334">
    <property type="term" value="P:regulation of cell wall (1-&gt;3)-beta-D-glucan biosynthetic process"/>
    <property type="evidence" value="ECO:0007669"/>
    <property type="project" value="EnsemblFungi"/>
</dbReference>
<keyword evidence="12" id="KW-1185">Reference proteome</keyword>
<dbReference type="SMART" id="SM01320">
    <property type="entry name" value="TRP_N"/>
    <property type="match status" value="1"/>
</dbReference>
<dbReference type="InterPro" id="IPR010308">
    <property type="entry name" value="TRP_C"/>
</dbReference>
<protein>
    <recommendedName>
        <fullName evidence="10">ML-like domain-containing protein</fullName>
    </recommendedName>
</protein>
<feature type="transmembrane region" description="Helical" evidence="8">
    <location>
        <begin position="414"/>
        <end position="438"/>
    </location>
</feature>
<evidence type="ECO:0000256" key="5">
    <source>
        <dbReference type="ARBA" id="ARBA00022989"/>
    </source>
</evidence>
<dbReference type="GO" id="GO:0098703">
    <property type="term" value="P:calcium ion import across plasma membrane"/>
    <property type="evidence" value="ECO:0007669"/>
    <property type="project" value="EnsemblFungi"/>
</dbReference>
<feature type="transmembrane region" description="Helical" evidence="8">
    <location>
        <begin position="168"/>
        <end position="189"/>
    </location>
</feature>
<evidence type="ECO:0000313" key="12">
    <source>
        <dbReference type="Proteomes" id="UP000095023"/>
    </source>
</evidence>
<evidence type="ECO:0000259" key="10">
    <source>
        <dbReference type="SMART" id="SM01320"/>
    </source>
</evidence>
<keyword evidence="6 8" id="KW-0472">Membrane</keyword>
<dbReference type="PANTHER" id="PTHR31145">
    <property type="entry name" value="INTEGRAL MEMBRANE PROTEIN (AFU_ORTHOLOGUE AFUA_7G01610)"/>
    <property type="match status" value="1"/>
</dbReference>
<feature type="domain" description="ML-like" evidence="10">
    <location>
        <begin position="22"/>
        <end position="165"/>
    </location>
</feature>
<keyword evidence="4 9" id="KW-0732">Signal</keyword>
<accession>A0A1E4TJT3</accession>
<sequence length="667" mass="73813">MRLHFLSSAIVGLFAVPALAAQMLRSGSLSTCMDNSGFTASEFEFELYRNNGTLDFSVQAISTISGYVYAKVIVTAYGLDIITRVLNPCNEDFVQLCPATPGTFDLTSTYNIEESLLNQIPGIAYTIPDLDGVVTVEVYNGTTANDIGNKIACVRASLSNTKTVYQPVVGWVTAVISGIALISSGIFGAMGHSSTAANIAATTLALFGYFQSVAIVNMEAVERVPPIASAWAQNFIWSLGIVRVTFMQNIFNWYVQATGGTPSTLLRTQRSVLVQKKLTKRFVEEGVSLVRRAIFVRDDEDNDGSSSTSLASALILHGIRRISYKAGIEVTNFFLTGMVFLLFVIFCIVLVMLLTKLFLELMGKREVAVFQRFYSYRNNWKAVLKGVMFRMTLLAFPQTTILCFWEFMSNDSPACIVFAVILLVISCALLFWGSFMVFKLARKSIALYKNPAYILYSDSATLNRWGFLYTPYRARNYYFIIILLGYILVKSAFISFGQSVGKVQGIAVFIIEIAYLITVCVLRPYLSRGLNIISICMQVVNTLNALFYFFFSDLMGQPAIVNSVMGVIFFVLNAAFSLILLITVIVMCCWAYFSKNPDSKYAPMRDDRASFIKDDSSRNLAIEGGTELDALGATARGEDFSFSQKGFTHSDSVAGSWDSKKSTRGFK</sequence>
<dbReference type="GO" id="GO:0097720">
    <property type="term" value="P:calcineurin-mediated signaling"/>
    <property type="evidence" value="ECO:0007669"/>
    <property type="project" value="EnsemblFungi"/>
</dbReference>
<evidence type="ECO:0000256" key="9">
    <source>
        <dbReference type="SAM" id="SignalP"/>
    </source>
</evidence>
<dbReference type="GO" id="GO:0032154">
    <property type="term" value="C:cleavage furrow"/>
    <property type="evidence" value="ECO:0007669"/>
    <property type="project" value="EnsemblFungi"/>
</dbReference>
<keyword evidence="3 8" id="KW-0812">Transmembrane</keyword>
<proteinExistence type="inferred from homology"/>
<dbReference type="GO" id="GO:0009272">
    <property type="term" value="P:fungal-type cell wall biogenesis"/>
    <property type="evidence" value="ECO:0007669"/>
    <property type="project" value="TreeGrafter"/>
</dbReference>
<evidence type="ECO:0000256" key="1">
    <source>
        <dbReference type="ARBA" id="ARBA00004141"/>
    </source>
</evidence>
<dbReference type="EMBL" id="KV453841">
    <property type="protein sequence ID" value="ODV92011.1"/>
    <property type="molecule type" value="Genomic_DNA"/>
</dbReference>
<feature type="transmembrane region" description="Helical" evidence="8">
    <location>
        <begin position="333"/>
        <end position="355"/>
    </location>
</feature>
<keyword evidence="5 8" id="KW-1133">Transmembrane helix</keyword>
<evidence type="ECO:0000256" key="2">
    <source>
        <dbReference type="ARBA" id="ARBA00010642"/>
    </source>
</evidence>
<name>A0A1E4TJT3_9ASCO</name>
<feature type="signal peptide" evidence="9">
    <location>
        <begin position="1"/>
        <end position="20"/>
    </location>
</feature>
<feature type="transmembrane region" description="Helical" evidence="8">
    <location>
        <begin position="477"/>
        <end position="497"/>
    </location>
</feature>
<dbReference type="AlphaFoldDB" id="A0A1E4TJT3"/>
<feature type="transmembrane region" description="Helical" evidence="8">
    <location>
        <begin position="196"/>
        <end position="216"/>
    </location>
</feature>
<dbReference type="Pfam" id="PF14558">
    <property type="entry name" value="TRP_N"/>
    <property type="match status" value="1"/>
</dbReference>
<dbReference type="PANTHER" id="PTHR31145:SF2">
    <property type="entry name" value="FLAVIN CARRIER PROTEIN 2"/>
    <property type="match status" value="1"/>
</dbReference>
<feature type="transmembrane region" description="Helical" evidence="8">
    <location>
        <begin position="563"/>
        <end position="593"/>
    </location>
</feature>
<dbReference type="GO" id="GO:0031520">
    <property type="term" value="C:plasma membrane of cell tip"/>
    <property type="evidence" value="ECO:0007669"/>
    <property type="project" value="EnsemblFungi"/>
</dbReference>
<feature type="transmembrane region" description="Helical" evidence="8">
    <location>
        <begin position="529"/>
        <end position="551"/>
    </location>
</feature>
<dbReference type="GO" id="GO:0071474">
    <property type="term" value="P:cellular hyperosmotic response"/>
    <property type="evidence" value="ECO:0007669"/>
    <property type="project" value="EnsemblFungi"/>
</dbReference>
<feature type="compositionally biased region" description="Polar residues" evidence="7">
    <location>
        <begin position="643"/>
        <end position="653"/>
    </location>
</feature>
<feature type="transmembrane region" description="Helical" evidence="8">
    <location>
        <begin position="503"/>
        <end position="522"/>
    </location>
</feature>
<evidence type="ECO:0000256" key="4">
    <source>
        <dbReference type="ARBA" id="ARBA00022729"/>
    </source>
</evidence>
<dbReference type="GO" id="GO:0000935">
    <property type="term" value="C:division septum"/>
    <property type="evidence" value="ECO:0007669"/>
    <property type="project" value="EnsemblFungi"/>
</dbReference>
<gene>
    <name evidence="11" type="ORF">CANCADRAFT_30282</name>
</gene>
<dbReference type="Pfam" id="PF06011">
    <property type="entry name" value="TRP"/>
    <property type="match status" value="1"/>
</dbReference>
<reference evidence="12" key="1">
    <citation type="submission" date="2016-02" db="EMBL/GenBank/DDBJ databases">
        <title>Comparative genomics of biotechnologically important yeasts.</title>
        <authorList>
            <consortium name="DOE Joint Genome Institute"/>
            <person name="Riley R."/>
            <person name="Haridas S."/>
            <person name="Wolfe K.H."/>
            <person name="Lopes M.R."/>
            <person name="Hittinger C.T."/>
            <person name="Goker M."/>
            <person name="Salamov A."/>
            <person name="Wisecaver J."/>
            <person name="Long T.M."/>
            <person name="Aerts A.L."/>
            <person name="Barry K."/>
            <person name="Choi C."/>
            <person name="Clum A."/>
            <person name="Coughlan A.Y."/>
            <person name="Deshpande S."/>
            <person name="Douglass A.P."/>
            <person name="Hanson S.J."/>
            <person name="Klenk H.-P."/>
            <person name="Labutti K."/>
            <person name="Lapidus A."/>
            <person name="Lindquist E."/>
            <person name="Lipzen A."/>
            <person name="Meier-Kolthoff J.P."/>
            <person name="Ohm R.A."/>
            <person name="Otillar R.P."/>
            <person name="Pangilinan J."/>
            <person name="Peng Y."/>
            <person name="Rokas A."/>
            <person name="Rosa C.A."/>
            <person name="Scheuner C."/>
            <person name="Sibirny A.A."/>
            <person name="Slot J.C."/>
            <person name="Stielow J.B."/>
            <person name="Sun H."/>
            <person name="Kurtzman C.P."/>
            <person name="Blackwell M."/>
            <person name="Jeffries T.W."/>
            <person name="Grigoriev I.V."/>
        </authorList>
    </citation>
    <scope>NUCLEOTIDE SEQUENCE [LARGE SCALE GENOMIC DNA]</scope>
    <source>
        <strain evidence="12">NRRL Y-17796</strain>
    </source>
</reference>
<evidence type="ECO:0000256" key="8">
    <source>
        <dbReference type="SAM" id="Phobius"/>
    </source>
</evidence>
<dbReference type="OrthoDB" id="5212126at2759"/>
<dbReference type="GO" id="GO:0000139">
    <property type="term" value="C:Golgi membrane"/>
    <property type="evidence" value="ECO:0007669"/>
    <property type="project" value="EnsemblFungi"/>
</dbReference>
<dbReference type="GO" id="GO:0005783">
    <property type="term" value="C:endoplasmic reticulum"/>
    <property type="evidence" value="ECO:0007669"/>
    <property type="project" value="EnsemblFungi"/>
</dbReference>
<evidence type="ECO:0000313" key="11">
    <source>
        <dbReference type="EMBL" id="ODV92011.1"/>
    </source>
</evidence>
<organism evidence="11 12">
    <name type="scientific">Tortispora caseinolytica NRRL Y-17796</name>
    <dbReference type="NCBI Taxonomy" id="767744"/>
    <lineage>
        <taxon>Eukaryota</taxon>
        <taxon>Fungi</taxon>
        <taxon>Dikarya</taxon>
        <taxon>Ascomycota</taxon>
        <taxon>Saccharomycotina</taxon>
        <taxon>Trigonopsidomycetes</taxon>
        <taxon>Trigonopsidales</taxon>
        <taxon>Trigonopsidaceae</taxon>
        <taxon>Tortispora</taxon>
    </lineage>
</organism>
<feature type="region of interest" description="Disordered" evidence="7">
    <location>
        <begin position="643"/>
        <end position="667"/>
    </location>
</feature>
<dbReference type="GO" id="GO:0032178">
    <property type="term" value="C:medial membrane band"/>
    <property type="evidence" value="ECO:0007669"/>
    <property type="project" value="EnsemblFungi"/>
</dbReference>